<dbReference type="Proteomes" id="UP001642484">
    <property type="component" value="Unassembled WGS sequence"/>
</dbReference>
<dbReference type="SUPFAM" id="SSF56349">
    <property type="entry name" value="DNA breaking-rejoining enzymes"/>
    <property type="match status" value="1"/>
</dbReference>
<keyword evidence="4" id="KW-1185">Reference proteome</keyword>
<evidence type="ECO:0000256" key="1">
    <source>
        <dbReference type="ARBA" id="ARBA00023172"/>
    </source>
</evidence>
<sequence length="1500" mass="167547">MAELFDFELLDSAEDFVILGEDPMEQEVAAAETAQIAADQDEMAILADYVIPVTWSGTWSDGEWHHLSLLAEAPAGLASPTSAPPPTASSVVAEDPTAVPSSRKRPLDQADDAGVPAGAPGPDTGIPSVSPSETGALDGGDHSRDSAGASRPDTETQQDVSSSPVPASGALSLLGKQLPPVPSSTLRTSLDTEVPMEQRLQDPVTYSFAQDGNILLTNVMAGLPCLPKKLAQPLRSIQVGEIVELCLKFDVNKLTPPAFARIVEVYAIAKAKHLAQEIWEAKHLPKGARSMEKLTALPEVEDKLPYMCASCFTSWILPPDTAVEWTVPLAGFGRWRSTAGGWAAPPVWTAPQPGFMELQHYATKPPCTRTYLTADGECLTALIMAAHYGPSEEGGIPLLDQFILGVVRFQVACSARFNDLQHTSTSSLQISSSTIELSAWQTKTVSAFKMKKSPVPLIAPKYSFTGHDWWTPLTITWRKMHALEAFVDSDYLIPTLSKDGLGLIPRPSSPDRALRWLKAALGRRGLRGPQVEKLSWHSFRVFIPDCAFQLHIPRGQRQYLGNWTTESTADIYTREKRNVVTRVWEAHSESTASWETRSLMPPGIDPARLPLIGDHWVACVLRDWLIFECHPERVDALSAGVKALLTQKGTPYWVMAQMAQAGYTTMEDLNLNFAGNDYGKRLERRSRAWRGPDQPLLPMGKTTGLDAVCDRKQILVDWDRIASQPRPKHQGSDNFLKKQFKLCAHGEIGFFLTKQIISALPDTDEKPIKIKRKATFDGWEREVEEEERAFPSTKEQIKKMHMVFRNNLYMCLISFPQHPQLNVTKLDLDDWYEWFWGKDIAERKPSPSESTLVYAERNAWREIHNKVYEGATLKDATQDLRQDSLFWTREVYERCQTRSVKSGRSPPKGKGKSKTKDKGKAKSSWPSTWATAAPNGTPFCRDFHVRKACQGSCGRSHNCPVMKDGWVCNAPPGQHSPGNCPHKGTRICPLRPQLISFSMRKDDATSLDHCIRQLFPDLSTELIALDIRRDGKEVEHDLLRDQPYSDLSTEPWRGNLTAWGVAPIAAHGASFDGPPSREHLHRYVAAGNQTAGAWTASTPQTSNWWMMTASSYCARWSSHTSPTWAGRGDNGQPHGTSCSTQPADPQDHSTAPSAWRCSSIWATRAVRTWYRLLGNALVTFDQCRLGQEKTTTLSTNLFLRHWHGVYCDHKPEEHRQRNTLMSSDLSRYPWHMMQGLANAIHDYQGPGHHWRPAPQLLHALIPDQAHEDQKGPPQTDGGTHTQRRGEVLSGKPNHLIRTFAKMLRLLSHEPYTQSTPFAPWSPWHGASDASASTQKEYYIGGWLSSDPTPAKRSVFWFHLRLDEASFPWLFKTKTASAMIPALELLGSLILITFILKMGERNQLAVKIPVITDNQGNVFCMLNSKTRQMPTAAILMQLVLTLHKGGAQLAPHHVKRDLNQWADELTHPNPTGFHPERYVDAKNILSEFTLMNWVLKEIYKY</sequence>
<name>A0ABP0STY4_9DINO</name>
<dbReference type="InterPro" id="IPR013762">
    <property type="entry name" value="Integrase-like_cat_sf"/>
</dbReference>
<proteinExistence type="predicted"/>
<evidence type="ECO:0000313" key="4">
    <source>
        <dbReference type="Proteomes" id="UP001642484"/>
    </source>
</evidence>
<evidence type="ECO:0000256" key="2">
    <source>
        <dbReference type="SAM" id="MobiDB-lite"/>
    </source>
</evidence>
<comment type="caution">
    <text evidence="3">The sequence shown here is derived from an EMBL/GenBank/DDBJ whole genome shotgun (WGS) entry which is preliminary data.</text>
</comment>
<feature type="compositionally biased region" description="Low complexity" evidence="2">
    <location>
        <begin position="112"/>
        <end position="123"/>
    </location>
</feature>
<feature type="region of interest" description="Disordered" evidence="2">
    <location>
        <begin position="77"/>
        <end position="191"/>
    </location>
</feature>
<accession>A0ABP0STY4</accession>
<reference evidence="3 4" key="1">
    <citation type="submission" date="2024-02" db="EMBL/GenBank/DDBJ databases">
        <authorList>
            <person name="Chen Y."/>
            <person name="Shah S."/>
            <person name="Dougan E. K."/>
            <person name="Thang M."/>
            <person name="Chan C."/>
        </authorList>
    </citation>
    <scope>NUCLEOTIDE SEQUENCE [LARGE SCALE GENOMIC DNA]</scope>
</reference>
<dbReference type="EMBL" id="CAXAMN010028206">
    <property type="protein sequence ID" value="CAK9115709.1"/>
    <property type="molecule type" value="Genomic_DNA"/>
</dbReference>
<protein>
    <submittedName>
        <fullName evidence="3">Uncharacterized protein</fullName>
    </submittedName>
</protein>
<feature type="compositionally biased region" description="Polar residues" evidence="2">
    <location>
        <begin position="155"/>
        <end position="165"/>
    </location>
</feature>
<feature type="region of interest" description="Disordered" evidence="2">
    <location>
        <begin position="898"/>
        <end position="930"/>
    </location>
</feature>
<feature type="compositionally biased region" description="Polar residues" evidence="2">
    <location>
        <begin position="1133"/>
        <end position="1152"/>
    </location>
</feature>
<feature type="region of interest" description="Disordered" evidence="2">
    <location>
        <begin position="1266"/>
        <end position="1288"/>
    </location>
</feature>
<dbReference type="Gene3D" id="1.10.443.10">
    <property type="entry name" value="Intergrase catalytic core"/>
    <property type="match status" value="1"/>
</dbReference>
<feature type="region of interest" description="Disordered" evidence="2">
    <location>
        <begin position="1123"/>
        <end position="1152"/>
    </location>
</feature>
<evidence type="ECO:0000313" key="3">
    <source>
        <dbReference type="EMBL" id="CAK9115709.1"/>
    </source>
</evidence>
<dbReference type="InterPro" id="IPR011010">
    <property type="entry name" value="DNA_brk_join_enz"/>
</dbReference>
<keyword evidence="1" id="KW-0233">DNA recombination</keyword>
<organism evidence="3 4">
    <name type="scientific">Durusdinium trenchii</name>
    <dbReference type="NCBI Taxonomy" id="1381693"/>
    <lineage>
        <taxon>Eukaryota</taxon>
        <taxon>Sar</taxon>
        <taxon>Alveolata</taxon>
        <taxon>Dinophyceae</taxon>
        <taxon>Suessiales</taxon>
        <taxon>Symbiodiniaceae</taxon>
        <taxon>Durusdinium</taxon>
    </lineage>
</organism>
<gene>
    <name evidence="3" type="ORF">CCMP2556_LOCUS53472</name>
</gene>